<evidence type="ECO:0000313" key="2">
    <source>
        <dbReference type="EMBL" id="KAF4630173.1"/>
    </source>
</evidence>
<name>A0A8H4RIB7_9HELO</name>
<dbReference type="Pfam" id="PF06985">
    <property type="entry name" value="HET"/>
    <property type="match status" value="1"/>
</dbReference>
<dbReference type="OrthoDB" id="2157530at2759"/>
<organism evidence="2 3">
    <name type="scientific">Cudoniella acicularis</name>
    <dbReference type="NCBI Taxonomy" id="354080"/>
    <lineage>
        <taxon>Eukaryota</taxon>
        <taxon>Fungi</taxon>
        <taxon>Dikarya</taxon>
        <taxon>Ascomycota</taxon>
        <taxon>Pezizomycotina</taxon>
        <taxon>Leotiomycetes</taxon>
        <taxon>Helotiales</taxon>
        <taxon>Tricladiaceae</taxon>
        <taxon>Cudoniella</taxon>
    </lineage>
</organism>
<dbReference type="Pfam" id="PF26639">
    <property type="entry name" value="Het-6_barrel"/>
    <property type="match status" value="1"/>
</dbReference>
<dbReference type="AlphaFoldDB" id="A0A8H4RIB7"/>
<feature type="domain" description="Heterokaryon incompatibility" evidence="1">
    <location>
        <begin position="162"/>
        <end position="266"/>
    </location>
</feature>
<keyword evidence="3" id="KW-1185">Reference proteome</keyword>
<comment type="caution">
    <text evidence="2">The sequence shown here is derived from an EMBL/GenBank/DDBJ whole genome shotgun (WGS) entry which is preliminary data.</text>
</comment>
<evidence type="ECO:0000313" key="3">
    <source>
        <dbReference type="Proteomes" id="UP000566819"/>
    </source>
</evidence>
<dbReference type="Proteomes" id="UP000566819">
    <property type="component" value="Unassembled WGS sequence"/>
</dbReference>
<proteinExistence type="predicted"/>
<dbReference type="InterPro" id="IPR052895">
    <property type="entry name" value="HetReg/Transcr_Mod"/>
</dbReference>
<accession>A0A8H4RIB7</accession>
<dbReference type="PANTHER" id="PTHR24148">
    <property type="entry name" value="ANKYRIN REPEAT DOMAIN-CONTAINING PROTEIN 39 HOMOLOG-RELATED"/>
    <property type="match status" value="1"/>
</dbReference>
<sequence length="688" mass="77281">MEEYEYTPLGENEIRLLEIQPGPDSDIISCRLQHVSLDGVPKYAALSYTWGKDLATHRICVNGRGLSVNSNLNAALQELRSRPVWFVPDHEHATDAKNDLFLGHLKRLEDTMDRVTIGLSEFGSSSIDGSLQQLLDSIGNISKKVKALQEASATKEEVPLARHESQFIWIDAICINQKDFQERGEQVKLMRQIYRGATSLTVWLGPEENKSNVAFSLLRKFDREGSLELVHEDSGPRRLDAPEVAWLAVGLLFRRPWFTRSWILQEYTLGGHCQTGDTDAITFCCGKDRIFNLVKLGTGALAQKHMQDAVIEDQGVSLWSQIYENVAAIDALRRKFFLKQRSNGATHLNRYQLLPMILMSRKVLATDPRDKIYAFVGLAEELFDGGPADFLSTALIIDYSATVEDVYSSFVRGVVEATNRLDILGACYREQEGFVRRTWTPDWTIPVTVDMLVREIVVSAKPEPHEFNYNPTPGIDCIAKFAPDLSTLTVTGFVWDQIVQKSSTLLPDDPAAVAGFRKDCYEILSQAKEIRGAGEGNLQTEDPNSVLLKIMAWNRVRERSGLLLPDAWLESMRYWIKEERITIAGDEMSSNDMFTVVKTGFPAAVRESIDYTHRVLLTSDGYIGRSNRSVKEKDIICILLGCAVPMVLRQVDSHYELVGEAYVPGIMHGEAMAALNGGEKVLQEFELH</sequence>
<gene>
    <name evidence="2" type="ORF">G7Y89_g7959</name>
</gene>
<protein>
    <recommendedName>
        <fullName evidence="1">Heterokaryon incompatibility domain-containing protein</fullName>
    </recommendedName>
</protein>
<evidence type="ECO:0000259" key="1">
    <source>
        <dbReference type="Pfam" id="PF06985"/>
    </source>
</evidence>
<dbReference type="PANTHER" id="PTHR24148:SF64">
    <property type="entry name" value="HETEROKARYON INCOMPATIBILITY DOMAIN-CONTAINING PROTEIN"/>
    <property type="match status" value="1"/>
</dbReference>
<dbReference type="InterPro" id="IPR010730">
    <property type="entry name" value="HET"/>
</dbReference>
<dbReference type="EMBL" id="JAAMPI010000579">
    <property type="protein sequence ID" value="KAF4630173.1"/>
    <property type="molecule type" value="Genomic_DNA"/>
</dbReference>
<reference evidence="2 3" key="1">
    <citation type="submission" date="2020-03" db="EMBL/GenBank/DDBJ databases">
        <title>Draft Genome Sequence of Cudoniella acicularis.</title>
        <authorList>
            <person name="Buettner E."/>
            <person name="Kellner H."/>
        </authorList>
    </citation>
    <scope>NUCLEOTIDE SEQUENCE [LARGE SCALE GENOMIC DNA]</scope>
    <source>
        <strain evidence="2 3">DSM 108380</strain>
    </source>
</reference>